<dbReference type="KEGG" id="upl:DSM104440_01063"/>
<comment type="subunit">
    <text evidence="1">Forms a heterodimer with UbiU.</text>
</comment>
<dbReference type="HAMAP" id="MF_02233">
    <property type="entry name" value="UbiV"/>
    <property type="match status" value="1"/>
</dbReference>
<dbReference type="Proteomes" id="UP000503096">
    <property type="component" value="Chromosome"/>
</dbReference>
<dbReference type="PANTHER" id="PTHR30217">
    <property type="entry name" value="PEPTIDASE U32 FAMILY"/>
    <property type="match status" value="1"/>
</dbReference>
<comment type="cofactor">
    <cofactor evidence="1">
        <name>[4Fe-4S] cluster</name>
        <dbReference type="ChEBI" id="CHEBI:49883"/>
    </cofactor>
</comment>
<dbReference type="InParanoid" id="A0A6M4H491"/>
<organism evidence="2 3">
    <name type="scientific">Usitatibacter palustris</name>
    <dbReference type="NCBI Taxonomy" id="2732487"/>
    <lineage>
        <taxon>Bacteria</taxon>
        <taxon>Pseudomonadati</taxon>
        <taxon>Pseudomonadota</taxon>
        <taxon>Betaproteobacteria</taxon>
        <taxon>Nitrosomonadales</taxon>
        <taxon>Usitatibacteraceae</taxon>
        <taxon>Usitatibacter</taxon>
    </lineage>
</organism>
<dbReference type="InterPro" id="IPR043693">
    <property type="entry name" value="UbiV"/>
</dbReference>
<feature type="binding site" evidence="1">
    <location>
        <position position="197"/>
    </location>
    <ligand>
        <name>[4Fe-4S] cluster</name>
        <dbReference type="ChEBI" id="CHEBI:49883"/>
    </ligand>
</feature>
<dbReference type="NCBIfam" id="NF011991">
    <property type="entry name" value="PRK15447.1"/>
    <property type="match status" value="1"/>
</dbReference>
<feature type="binding site" evidence="1">
    <location>
        <position position="180"/>
    </location>
    <ligand>
        <name>[4Fe-4S] cluster</name>
        <dbReference type="ChEBI" id="CHEBI:49883"/>
    </ligand>
</feature>
<evidence type="ECO:0000256" key="1">
    <source>
        <dbReference type="HAMAP-Rule" id="MF_02233"/>
    </source>
</evidence>
<proteinExistence type="inferred from homology"/>
<dbReference type="EMBL" id="CP053073">
    <property type="protein sequence ID" value="QJR14270.1"/>
    <property type="molecule type" value="Genomic_DNA"/>
</dbReference>
<dbReference type="InterPro" id="IPR051454">
    <property type="entry name" value="RNA/ubiquinone_mod_enzymes"/>
</dbReference>
<gene>
    <name evidence="1" type="primary">ubiV</name>
    <name evidence="2" type="ORF">DSM104440_01063</name>
</gene>
<evidence type="ECO:0000313" key="3">
    <source>
        <dbReference type="Proteomes" id="UP000503096"/>
    </source>
</evidence>
<reference evidence="2 3" key="1">
    <citation type="submission" date="2020-04" db="EMBL/GenBank/DDBJ databases">
        <title>Usitatibacter rugosus gen. nov., sp. nov. and Usitatibacter palustris sp. nov., novel members of Usitatibacteraceae fam. nov. within the order Nitrosomonadales isolated from soil.</title>
        <authorList>
            <person name="Huber K.J."/>
            <person name="Neumann-Schaal M."/>
            <person name="Geppert A."/>
            <person name="Luckner M."/>
            <person name="Wanner G."/>
            <person name="Overmann J."/>
        </authorList>
    </citation>
    <scope>NUCLEOTIDE SEQUENCE [LARGE SCALE GENOMIC DNA]</scope>
    <source>
        <strain evidence="2 3">Swamp67</strain>
    </source>
</reference>
<keyword evidence="1" id="KW-0479">Metal-binding</keyword>
<comment type="pathway">
    <text evidence="1">Cofactor biosynthesis; ubiquinone biosynthesis.</text>
</comment>
<comment type="similarity">
    <text evidence="1">Belongs to the peptidase U32 family. UbiV subfamily.</text>
</comment>
<sequence>MIPQRRPRLALGPLTYYWPRAQVFDFYEQALAWPVDTVYLGETVCSRRHELRSADWLELAARFAAAGKEVVLSTFELIESDSDMRTMRAVAENGRFRVEANDMGAVALLAGRAPFVAGPFLNVYNAGTLALLAESGAMRWVAPVELSASGIAAVRAEAEHAIETEVFAWGRLPLAVSARCFTARYHNLHKDRCEYRCLEDPEGLLVETREGEPFLVMNGVQTQSASVQNLAPWMPDMARLGVDVLRLSPQASGMSEVVSVFAQLACGALGVDAAGERLAHVANARTCDGYWHGQPGMARVAQPQ</sequence>
<dbReference type="UniPathway" id="UPA00232"/>
<keyword evidence="1" id="KW-0831">Ubiquinone biosynthesis</keyword>
<dbReference type="GO" id="GO:0046872">
    <property type="term" value="F:metal ion binding"/>
    <property type="evidence" value="ECO:0007669"/>
    <property type="project" value="UniProtKB-KW"/>
</dbReference>
<feature type="binding site" evidence="1">
    <location>
        <position position="193"/>
    </location>
    <ligand>
        <name>[4Fe-4S] cluster</name>
        <dbReference type="ChEBI" id="CHEBI:49883"/>
    </ligand>
</feature>
<comment type="function">
    <text evidence="1">Required for O(2)-independent ubiquinone (coenzyme Q) biosynthesis. Together with UbiU, is essential for the C6-hydroxylation reaction in the oxygen-independent ubiquinone biosynthesis pathway.</text>
</comment>
<protein>
    <recommendedName>
        <fullName evidence="1">Ubiquinone biosynthesis protein UbiV</fullName>
    </recommendedName>
</protein>
<feature type="binding site" evidence="1">
    <location>
        <position position="45"/>
    </location>
    <ligand>
        <name>[4Fe-4S] cluster</name>
        <dbReference type="ChEBI" id="CHEBI:49883"/>
    </ligand>
</feature>
<dbReference type="FunCoup" id="A0A6M4H491">
    <property type="interactions" value="55"/>
</dbReference>
<dbReference type="Pfam" id="PF01136">
    <property type="entry name" value="Peptidase_U32"/>
    <property type="match status" value="1"/>
</dbReference>
<dbReference type="GO" id="GO:0051539">
    <property type="term" value="F:4 iron, 4 sulfur cluster binding"/>
    <property type="evidence" value="ECO:0007669"/>
    <property type="project" value="UniProtKB-UniRule"/>
</dbReference>
<keyword evidence="1" id="KW-0411">Iron-sulfur</keyword>
<keyword evidence="3" id="KW-1185">Reference proteome</keyword>
<dbReference type="GO" id="GO:0006744">
    <property type="term" value="P:ubiquinone biosynthetic process"/>
    <property type="evidence" value="ECO:0007669"/>
    <property type="project" value="UniProtKB-UniRule"/>
</dbReference>
<keyword evidence="1" id="KW-0004">4Fe-4S</keyword>
<keyword evidence="1" id="KW-0408">Iron</keyword>
<evidence type="ECO:0000313" key="2">
    <source>
        <dbReference type="EMBL" id="QJR14270.1"/>
    </source>
</evidence>
<dbReference type="RefSeq" id="WP_171161046.1">
    <property type="nucleotide sequence ID" value="NZ_CP053073.1"/>
</dbReference>
<accession>A0A6M4H491</accession>
<dbReference type="AlphaFoldDB" id="A0A6M4H491"/>
<dbReference type="PANTHER" id="PTHR30217:SF11">
    <property type="entry name" value="UBIQUINONE BIOSYNTHESIS PROTEIN UBIV"/>
    <property type="match status" value="1"/>
</dbReference>
<dbReference type="InterPro" id="IPR001539">
    <property type="entry name" value="Peptidase_U32"/>
</dbReference>
<name>A0A6M4H491_9PROT</name>